<evidence type="ECO:0000256" key="2">
    <source>
        <dbReference type="ARBA" id="ARBA00012528"/>
    </source>
</evidence>
<dbReference type="EC" id="2.7.7.65" evidence="2"/>
<evidence type="ECO:0000313" key="7">
    <source>
        <dbReference type="EMBL" id="SBT20594.1"/>
    </source>
</evidence>
<feature type="transmembrane region" description="Helical" evidence="4">
    <location>
        <begin position="37"/>
        <end position="57"/>
    </location>
</feature>
<organism evidence="6 9">
    <name type="scientific">Marinomonas gallaica</name>
    <dbReference type="NCBI Taxonomy" id="1806667"/>
    <lineage>
        <taxon>Bacteria</taxon>
        <taxon>Pseudomonadati</taxon>
        <taxon>Pseudomonadota</taxon>
        <taxon>Gammaproteobacteria</taxon>
        <taxon>Oceanospirillales</taxon>
        <taxon>Oceanospirillaceae</taxon>
        <taxon>Marinomonas</taxon>
    </lineage>
</organism>
<dbReference type="InterPro" id="IPR029787">
    <property type="entry name" value="Nucleotide_cyclase"/>
</dbReference>
<evidence type="ECO:0000313" key="6">
    <source>
        <dbReference type="EMBL" id="SBT17099.1"/>
    </source>
</evidence>
<reference evidence="7 8" key="2">
    <citation type="submission" date="2016-06" db="EMBL/GenBank/DDBJ databases">
        <authorList>
            <person name="Rodrigo-Torres L."/>
            <person name="Arahal D.R."/>
        </authorList>
    </citation>
    <scope>NUCLEOTIDE SEQUENCE [LARGE SCALE GENOMIC DNA]</scope>
    <source>
        <strain evidence="7 8">CECT 5116</strain>
    </source>
</reference>
<keyword evidence="4" id="KW-0472">Membrane</keyword>
<keyword evidence="4" id="KW-0812">Transmembrane</keyword>
<feature type="domain" description="GGDEF" evidence="5">
    <location>
        <begin position="223"/>
        <end position="352"/>
    </location>
</feature>
<feature type="transmembrane region" description="Helical" evidence="4">
    <location>
        <begin position="127"/>
        <end position="146"/>
    </location>
</feature>
<dbReference type="Pfam" id="PF00990">
    <property type="entry name" value="GGDEF"/>
    <property type="match status" value="1"/>
</dbReference>
<dbReference type="RefSeq" id="WP_067033375.1">
    <property type="nucleotide sequence ID" value="NZ_FLRA01000006.1"/>
</dbReference>
<proteinExistence type="predicted"/>
<keyword evidence="4" id="KW-1133">Transmembrane helix</keyword>
<dbReference type="Gene3D" id="3.30.70.270">
    <property type="match status" value="1"/>
</dbReference>
<dbReference type="PANTHER" id="PTHR45138:SF9">
    <property type="entry name" value="DIGUANYLATE CYCLASE DGCM-RELATED"/>
    <property type="match status" value="1"/>
</dbReference>
<evidence type="ECO:0000256" key="3">
    <source>
        <dbReference type="ARBA" id="ARBA00034247"/>
    </source>
</evidence>
<dbReference type="InterPro" id="IPR000160">
    <property type="entry name" value="GGDEF_dom"/>
</dbReference>
<feature type="transmembrane region" description="Helical" evidence="4">
    <location>
        <begin position="158"/>
        <end position="175"/>
    </location>
</feature>
<dbReference type="GO" id="GO:0052621">
    <property type="term" value="F:diguanylate cyclase activity"/>
    <property type="evidence" value="ECO:0007669"/>
    <property type="project" value="UniProtKB-EC"/>
</dbReference>
<name>A0A1C3JPV5_9GAMM</name>
<reference evidence="6 9" key="1">
    <citation type="submission" date="2016-06" db="EMBL/GenBank/DDBJ databases">
        <authorList>
            <person name="Kjaerup R.B."/>
            <person name="Dalgaard T.S."/>
            <person name="Juul-Madsen H.R."/>
        </authorList>
    </citation>
    <scope>NUCLEOTIDE SEQUENCE [LARGE SCALE GENOMIC DNA]</scope>
    <source>
        <strain evidence="6 9">CECT 5115</strain>
    </source>
</reference>
<dbReference type="PROSITE" id="PS50887">
    <property type="entry name" value="GGDEF"/>
    <property type="match status" value="1"/>
</dbReference>
<evidence type="ECO:0000313" key="9">
    <source>
        <dbReference type="Proteomes" id="UP000092871"/>
    </source>
</evidence>
<dbReference type="SMART" id="SM00267">
    <property type="entry name" value="GGDEF"/>
    <property type="match status" value="1"/>
</dbReference>
<accession>A0A1C3JPV5</accession>
<keyword evidence="6" id="KW-0548">Nucleotidyltransferase</keyword>
<feature type="transmembrane region" description="Helical" evidence="4">
    <location>
        <begin position="102"/>
        <end position="120"/>
    </location>
</feature>
<gene>
    <name evidence="6" type="primary">ycdT_2</name>
    <name evidence="7" type="synonym">ycdT_1</name>
    <name evidence="6" type="ORF">MGA5115_01187</name>
    <name evidence="7" type="ORF">MGA5116_01181</name>
</gene>
<sequence length="354" mass="39790">MQQTLFSIKATYIALLLYGAVGFIMGTLHLFSPTGHVIDQVVPLSCGIGITLLLAYFHKDPSNRQITTIKCLYLANIIAFVIPVWYFVLGATWYGWPLIEEFPPISAIILIAMSVLIFMIPKSWTRYVILMWISICAPIVLFLITHPLQLETPRGRDLMVLFGPGGALLFIVLSYQRELHDRFDRIEGSLKYSRKQADTDSLTNISNRRGVLYWLSQYSTDTAHFTGLIIDIDHFKSINDTYGHEVGDDILKQISVILAGSLSEQDCLARWGGDEFVILLPHATAARAKEVADNCLTHIRKNTFPTVGQLTRSIGVAHNIKSNDIDTIIRQADACLYIAKRQGRDQMVSRSSEE</sequence>
<dbReference type="NCBIfam" id="TIGR00254">
    <property type="entry name" value="GGDEF"/>
    <property type="match status" value="1"/>
</dbReference>
<dbReference type="CDD" id="cd01949">
    <property type="entry name" value="GGDEF"/>
    <property type="match status" value="1"/>
</dbReference>
<comment type="catalytic activity">
    <reaction evidence="3">
        <text>2 GTP = 3',3'-c-di-GMP + 2 diphosphate</text>
        <dbReference type="Rhea" id="RHEA:24898"/>
        <dbReference type="ChEBI" id="CHEBI:33019"/>
        <dbReference type="ChEBI" id="CHEBI:37565"/>
        <dbReference type="ChEBI" id="CHEBI:58805"/>
        <dbReference type="EC" id="2.7.7.65"/>
    </reaction>
</comment>
<evidence type="ECO:0000256" key="4">
    <source>
        <dbReference type="SAM" id="Phobius"/>
    </source>
</evidence>
<keyword evidence="6" id="KW-0808">Transferase</keyword>
<dbReference type="EMBL" id="FLRB01000007">
    <property type="protein sequence ID" value="SBT20594.1"/>
    <property type="molecule type" value="Genomic_DNA"/>
</dbReference>
<keyword evidence="8" id="KW-1185">Reference proteome</keyword>
<feature type="transmembrane region" description="Helical" evidence="4">
    <location>
        <begin position="69"/>
        <end position="96"/>
    </location>
</feature>
<evidence type="ECO:0000259" key="5">
    <source>
        <dbReference type="PROSITE" id="PS50887"/>
    </source>
</evidence>
<dbReference type="PANTHER" id="PTHR45138">
    <property type="entry name" value="REGULATORY COMPONENTS OF SENSORY TRANSDUCTION SYSTEM"/>
    <property type="match status" value="1"/>
</dbReference>
<evidence type="ECO:0000256" key="1">
    <source>
        <dbReference type="ARBA" id="ARBA00001946"/>
    </source>
</evidence>
<dbReference type="SUPFAM" id="SSF55073">
    <property type="entry name" value="Nucleotide cyclase"/>
    <property type="match status" value="1"/>
</dbReference>
<dbReference type="Proteomes" id="UP000092840">
    <property type="component" value="Unassembled WGS sequence"/>
</dbReference>
<evidence type="ECO:0000313" key="8">
    <source>
        <dbReference type="Proteomes" id="UP000092840"/>
    </source>
</evidence>
<comment type="cofactor">
    <cofactor evidence="1">
        <name>Mg(2+)</name>
        <dbReference type="ChEBI" id="CHEBI:18420"/>
    </cofactor>
</comment>
<feature type="transmembrane region" description="Helical" evidence="4">
    <location>
        <begin position="12"/>
        <end position="31"/>
    </location>
</feature>
<dbReference type="EMBL" id="FLRA01000006">
    <property type="protein sequence ID" value="SBT17099.1"/>
    <property type="molecule type" value="Genomic_DNA"/>
</dbReference>
<dbReference type="Proteomes" id="UP000092871">
    <property type="component" value="Unassembled WGS sequence"/>
</dbReference>
<dbReference type="InterPro" id="IPR043128">
    <property type="entry name" value="Rev_trsase/Diguanyl_cyclase"/>
</dbReference>
<dbReference type="AlphaFoldDB" id="A0A1C3JPV5"/>
<dbReference type="FunFam" id="3.30.70.270:FF:000001">
    <property type="entry name" value="Diguanylate cyclase domain protein"/>
    <property type="match status" value="1"/>
</dbReference>
<dbReference type="InterPro" id="IPR050469">
    <property type="entry name" value="Diguanylate_Cyclase"/>
</dbReference>
<protein>
    <recommendedName>
        <fullName evidence="2">diguanylate cyclase</fullName>
        <ecNumber evidence="2">2.7.7.65</ecNumber>
    </recommendedName>
</protein>